<dbReference type="Proteomes" id="UP000269945">
    <property type="component" value="Unassembled WGS sequence"/>
</dbReference>
<name>A0A9X9LK47_GULGU</name>
<evidence type="ECO:0000313" key="2">
    <source>
        <dbReference type="Proteomes" id="UP000269945"/>
    </source>
</evidence>
<keyword evidence="2" id="KW-1185">Reference proteome</keyword>
<dbReference type="AlphaFoldDB" id="A0A9X9LK47"/>
<accession>A0A9X9LK47</accession>
<comment type="caution">
    <text evidence="1">The sequence shown here is derived from an EMBL/GenBank/DDBJ whole genome shotgun (WGS) entry which is preliminary data.</text>
</comment>
<proteinExistence type="predicted"/>
<organism evidence="1 2">
    <name type="scientific">Gulo gulo</name>
    <name type="common">Wolverine</name>
    <name type="synonym">Gluton</name>
    <dbReference type="NCBI Taxonomy" id="48420"/>
    <lineage>
        <taxon>Eukaryota</taxon>
        <taxon>Metazoa</taxon>
        <taxon>Chordata</taxon>
        <taxon>Craniata</taxon>
        <taxon>Vertebrata</taxon>
        <taxon>Euteleostomi</taxon>
        <taxon>Mammalia</taxon>
        <taxon>Eutheria</taxon>
        <taxon>Laurasiatheria</taxon>
        <taxon>Carnivora</taxon>
        <taxon>Caniformia</taxon>
        <taxon>Musteloidea</taxon>
        <taxon>Mustelidae</taxon>
        <taxon>Guloninae</taxon>
        <taxon>Gulo</taxon>
    </lineage>
</organism>
<dbReference type="EMBL" id="CYRY02005675">
    <property type="protein sequence ID" value="VCW70070.1"/>
    <property type="molecule type" value="Genomic_DNA"/>
</dbReference>
<gene>
    <name evidence="1" type="ORF">BN2614_LOCUS1</name>
</gene>
<sequence length="92" mass="10283">MQVQTNRGTRVGAANWAWLNPGWPPGGRAFKGGSRKSSLHRKMWHKEILTTAWPGGWNVSPCRADIPSPGWMELLREPCCVGVRQTGECRLL</sequence>
<evidence type="ECO:0000313" key="1">
    <source>
        <dbReference type="EMBL" id="VCW70070.1"/>
    </source>
</evidence>
<protein>
    <submittedName>
        <fullName evidence="1">Uncharacterized protein</fullName>
    </submittedName>
</protein>
<reference evidence="1 2" key="1">
    <citation type="submission" date="2018-10" db="EMBL/GenBank/DDBJ databases">
        <authorList>
            <person name="Ekblom R."/>
            <person name="Jareborg N."/>
        </authorList>
    </citation>
    <scope>NUCLEOTIDE SEQUENCE [LARGE SCALE GENOMIC DNA]</scope>
    <source>
        <tissue evidence="1">Muscle</tissue>
    </source>
</reference>